<dbReference type="InterPro" id="IPR005568">
    <property type="entry name" value="Ribosomal_uL6_N"/>
</dbReference>
<evidence type="ECO:0000313" key="10">
    <source>
        <dbReference type="EMBL" id="KAG8180182.1"/>
    </source>
</evidence>
<dbReference type="CDD" id="cd13156">
    <property type="entry name" value="KOW_RPL6"/>
    <property type="match status" value="1"/>
</dbReference>
<dbReference type="InterPro" id="IPR008991">
    <property type="entry name" value="Translation_prot_SH3-like_sf"/>
</dbReference>
<dbReference type="Gene3D" id="2.30.30.30">
    <property type="match status" value="1"/>
</dbReference>
<organism evidence="10 11">
    <name type="scientific">Oedothorax gibbosus</name>
    <dbReference type="NCBI Taxonomy" id="931172"/>
    <lineage>
        <taxon>Eukaryota</taxon>
        <taxon>Metazoa</taxon>
        <taxon>Ecdysozoa</taxon>
        <taxon>Arthropoda</taxon>
        <taxon>Chelicerata</taxon>
        <taxon>Arachnida</taxon>
        <taxon>Araneae</taxon>
        <taxon>Araneomorphae</taxon>
        <taxon>Entelegynae</taxon>
        <taxon>Araneoidea</taxon>
        <taxon>Linyphiidae</taxon>
        <taxon>Erigoninae</taxon>
        <taxon>Oedothorax</taxon>
    </lineage>
</organism>
<dbReference type="AlphaFoldDB" id="A0AAV6U817"/>
<evidence type="ECO:0000256" key="8">
    <source>
        <dbReference type="SAM" id="MobiDB-lite"/>
    </source>
</evidence>
<name>A0AAV6U817_9ARAC</name>
<keyword evidence="2" id="KW-0689">Ribosomal protein</keyword>
<comment type="caution">
    <text evidence="10">The sequence shown here is derived from an EMBL/GenBank/DDBJ whole genome shotgun (WGS) entry which is preliminary data.</text>
</comment>
<evidence type="ECO:0000256" key="4">
    <source>
        <dbReference type="ARBA" id="ARBA00034092"/>
    </source>
</evidence>
<dbReference type="PANTHER" id="PTHR10715:SF0">
    <property type="entry name" value="LARGE RIBOSOMAL SUBUNIT PROTEIN EL6"/>
    <property type="match status" value="1"/>
</dbReference>
<dbReference type="InterPro" id="IPR014722">
    <property type="entry name" value="Rib_uL2_dom2"/>
</dbReference>
<comment type="similarity">
    <text evidence="1">Belongs to the eukaryotic ribosomal protein eL6 family.</text>
</comment>
<dbReference type="FunFam" id="2.30.30.30:FF:000014">
    <property type="entry name" value="60S ribosomal protein L6"/>
    <property type="match status" value="1"/>
</dbReference>
<dbReference type="Proteomes" id="UP000827092">
    <property type="component" value="Unassembled WGS sequence"/>
</dbReference>
<comment type="subunit">
    <text evidence="7">Component of the large ribosomal subunit. May bind IPO9 with low affinity.</text>
</comment>
<dbReference type="InterPro" id="IPR041997">
    <property type="entry name" value="Ribosomal_eL6_KOW"/>
</dbReference>
<evidence type="ECO:0000313" key="11">
    <source>
        <dbReference type="Proteomes" id="UP000827092"/>
    </source>
</evidence>
<evidence type="ECO:0000256" key="3">
    <source>
        <dbReference type="ARBA" id="ARBA00023274"/>
    </source>
</evidence>
<dbReference type="Pfam" id="PF03868">
    <property type="entry name" value="Ribosomal_L6e_N"/>
    <property type="match status" value="1"/>
</dbReference>
<feature type="region of interest" description="Disordered" evidence="8">
    <location>
        <begin position="42"/>
        <end position="66"/>
    </location>
</feature>
<keyword evidence="11" id="KW-1185">Reference proteome</keyword>
<dbReference type="Pfam" id="PF01159">
    <property type="entry name" value="Ribosomal_L6e"/>
    <property type="match status" value="1"/>
</dbReference>
<dbReference type="InterPro" id="IPR000915">
    <property type="entry name" value="60S_ribosomal_eL6"/>
</dbReference>
<dbReference type="GO" id="GO:0000027">
    <property type="term" value="P:ribosomal large subunit assembly"/>
    <property type="evidence" value="ECO:0007669"/>
    <property type="project" value="TreeGrafter"/>
</dbReference>
<evidence type="ECO:0000256" key="7">
    <source>
        <dbReference type="ARBA" id="ARBA00046388"/>
    </source>
</evidence>
<feature type="domain" description="Large ribosomal subunit protein uL6 N-terminal" evidence="9">
    <location>
        <begin position="14"/>
        <end position="70"/>
    </location>
</feature>
<dbReference type="EMBL" id="JAFNEN010000578">
    <property type="protein sequence ID" value="KAG8180182.1"/>
    <property type="molecule type" value="Genomic_DNA"/>
</dbReference>
<evidence type="ECO:0000256" key="2">
    <source>
        <dbReference type="ARBA" id="ARBA00022980"/>
    </source>
</evidence>
<accession>A0AAV6U817</accession>
<evidence type="ECO:0000256" key="5">
    <source>
        <dbReference type="ARBA" id="ARBA00035233"/>
    </source>
</evidence>
<dbReference type="PANTHER" id="PTHR10715">
    <property type="entry name" value="60S RIBOSOMAL PROTEIN L6"/>
    <property type="match status" value="1"/>
</dbReference>
<feature type="region of interest" description="Disordered" evidence="8">
    <location>
        <begin position="1"/>
        <end position="29"/>
    </location>
</feature>
<reference evidence="10 11" key="1">
    <citation type="journal article" date="2022" name="Nat. Ecol. Evol.">
        <title>A masculinizing supergene underlies an exaggerated male reproductive morph in a spider.</title>
        <authorList>
            <person name="Hendrickx F."/>
            <person name="De Corte Z."/>
            <person name="Sonet G."/>
            <person name="Van Belleghem S.M."/>
            <person name="Kostlbacher S."/>
            <person name="Vangestel C."/>
        </authorList>
    </citation>
    <scope>NUCLEOTIDE SEQUENCE [LARGE SCALE GENOMIC DNA]</scope>
    <source>
        <strain evidence="10">W744_W776</strain>
    </source>
</reference>
<comment type="function">
    <text evidence="4">Component of the large ribosomal subunit. The ribosome is a large ribonucleoprotein complex responsible for the synthesis of proteins in the cell.</text>
</comment>
<evidence type="ECO:0000259" key="9">
    <source>
        <dbReference type="Pfam" id="PF03868"/>
    </source>
</evidence>
<feature type="compositionally biased region" description="Basic residues" evidence="8">
    <location>
        <begin position="57"/>
        <end position="66"/>
    </location>
</feature>
<protein>
    <recommendedName>
        <fullName evidence="5">Large ribosomal subunit protein eL6</fullName>
    </recommendedName>
    <alternativeName>
        <fullName evidence="6">60S ribosomal protein L6</fullName>
    </alternativeName>
</protein>
<gene>
    <name evidence="10" type="ORF">JTE90_017698</name>
</gene>
<dbReference type="SUPFAM" id="SSF50104">
    <property type="entry name" value="Translation proteins SH3-like domain"/>
    <property type="match status" value="1"/>
</dbReference>
<evidence type="ECO:0000256" key="6">
    <source>
        <dbReference type="ARBA" id="ARBA00035351"/>
    </source>
</evidence>
<evidence type="ECO:0000256" key="1">
    <source>
        <dbReference type="ARBA" id="ARBA00010592"/>
    </source>
</evidence>
<proteinExistence type="inferred from homology"/>
<dbReference type="GO" id="GO:0003723">
    <property type="term" value="F:RNA binding"/>
    <property type="evidence" value="ECO:0007669"/>
    <property type="project" value="TreeGrafter"/>
</dbReference>
<dbReference type="GO" id="GO:0022625">
    <property type="term" value="C:cytosolic large ribosomal subunit"/>
    <property type="evidence" value="ECO:0007669"/>
    <property type="project" value="TreeGrafter"/>
</dbReference>
<dbReference type="GO" id="GO:0003735">
    <property type="term" value="F:structural constituent of ribosome"/>
    <property type="evidence" value="ECO:0007669"/>
    <property type="project" value="InterPro"/>
</dbReference>
<dbReference type="GO" id="GO:0002181">
    <property type="term" value="P:cytoplasmic translation"/>
    <property type="evidence" value="ECO:0007669"/>
    <property type="project" value="TreeGrafter"/>
</dbReference>
<sequence length="267" mass="31116">MAETKKSETAVAGKTRKPHAPRNFKLPGGVWRYSRSTMYSRRRLYKMKNRQTTPKPPKSKRKSRKVVVKQIGGEKNGGFRVVKVKKERKFYPTEDRPKLKRSRKMVPFKKHTRNLRASITPGTILIVLAGRHRGKRVVFLKQLATGLLLVTGPHSANGCPLRRINQIYTIATSTKLDISSVKVPEHLDDKYFRRTKPAKKSKKDEEEIFETKKEEYSVSEQRKKDQLEVDKQILAVVKQHPEKNTMLHYLGAMFFLQNKMYPHQMKF</sequence>
<keyword evidence="3" id="KW-0687">Ribonucleoprotein</keyword>